<dbReference type="PANTHER" id="PTHR28251:SF1">
    <property type="entry name" value="V-TYPE ATPASE ASSEMBLY FACTOR PKR1"/>
    <property type="match status" value="1"/>
</dbReference>
<dbReference type="EMBL" id="JAKWFO010000002">
    <property type="protein sequence ID" value="KAI9638812.1"/>
    <property type="molecule type" value="Genomic_DNA"/>
</dbReference>
<keyword evidence="2" id="KW-0812">Transmembrane</keyword>
<keyword evidence="4" id="KW-1185">Reference proteome</keyword>
<dbReference type="GO" id="GO:0005789">
    <property type="term" value="C:endoplasmic reticulum membrane"/>
    <property type="evidence" value="ECO:0007669"/>
    <property type="project" value="TreeGrafter"/>
</dbReference>
<feature type="transmembrane region" description="Helical" evidence="2">
    <location>
        <begin position="35"/>
        <end position="58"/>
    </location>
</feature>
<evidence type="ECO:0000313" key="4">
    <source>
        <dbReference type="Proteomes" id="UP001164286"/>
    </source>
</evidence>
<name>A0AA38HF62_9TREE</name>
<comment type="caution">
    <text evidence="3">The sequence shown here is derived from an EMBL/GenBank/DDBJ whole genome shotgun (WGS) entry which is preliminary data.</text>
</comment>
<dbReference type="RefSeq" id="XP_052948589.1">
    <property type="nucleotide sequence ID" value="XM_053091725.1"/>
</dbReference>
<sequence>MSASNEQTPLVAPTTEEAGFVGSIVKSVFEPGANYAVVMAMNVSFFFLILVLFALAFLTSWNKHVLFLLGVTTLLWAAMLWFVVEISKVQTRPDNLPPADPSDPTFAIPAEPEPKKDR</sequence>
<gene>
    <name evidence="3" type="ORF">MKK02DRAFT_41838</name>
</gene>
<evidence type="ECO:0000256" key="1">
    <source>
        <dbReference type="SAM" id="MobiDB-lite"/>
    </source>
</evidence>
<dbReference type="GeneID" id="77730930"/>
<evidence type="ECO:0000256" key="2">
    <source>
        <dbReference type="SAM" id="Phobius"/>
    </source>
</evidence>
<accession>A0AA38HF62</accession>
<dbReference type="Proteomes" id="UP001164286">
    <property type="component" value="Unassembled WGS sequence"/>
</dbReference>
<protein>
    <submittedName>
        <fullName evidence="3">ER protein Pkr1-domain-containing protein</fullName>
    </submittedName>
</protein>
<keyword evidence="2" id="KW-1133">Transmembrane helix</keyword>
<dbReference type="GO" id="GO:0070072">
    <property type="term" value="P:vacuolar proton-transporting V-type ATPase complex assembly"/>
    <property type="evidence" value="ECO:0007669"/>
    <property type="project" value="InterPro"/>
</dbReference>
<evidence type="ECO:0000313" key="3">
    <source>
        <dbReference type="EMBL" id="KAI9638812.1"/>
    </source>
</evidence>
<feature type="transmembrane region" description="Helical" evidence="2">
    <location>
        <begin position="65"/>
        <end position="84"/>
    </location>
</feature>
<organism evidence="3 4">
    <name type="scientific">Dioszegia hungarica</name>
    <dbReference type="NCBI Taxonomy" id="4972"/>
    <lineage>
        <taxon>Eukaryota</taxon>
        <taxon>Fungi</taxon>
        <taxon>Dikarya</taxon>
        <taxon>Basidiomycota</taxon>
        <taxon>Agaricomycotina</taxon>
        <taxon>Tremellomycetes</taxon>
        <taxon>Tremellales</taxon>
        <taxon>Bulleribasidiaceae</taxon>
        <taxon>Dioszegia</taxon>
    </lineage>
</organism>
<proteinExistence type="predicted"/>
<reference evidence="3" key="1">
    <citation type="journal article" date="2022" name="G3 (Bethesda)">
        <title>High quality genome of the basidiomycete yeast Dioszegia hungarica PDD-24b-2 isolated from cloud water.</title>
        <authorList>
            <person name="Jarrige D."/>
            <person name="Haridas S."/>
            <person name="Bleykasten-Grosshans C."/>
            <person name="Joly M."/>
            <person name="Nadalig T."/>
            <person name="Sancelme M."/>
            <person name="Vuilleumier S."/>
            <person name="Grigoriev I.V."/>
            <person name="Amato P."/>
            <person name="Bringel F."/>
        </authorList>
    </citation>
    <scope>NUCLEOTIDE SEQUENCE</scope>
    <source>
        <strain evidence="3">PDD-24b-2</strain>
    </source>
</reference>
<dbReference type="InterPro" id="IPR013945">
    <property type="entry name" value="Pkr1"/>
</dbReference>
<dbReference type="PANTHER" id="PTHR28251">
    <property type="entry name" value="V-TYPE ATPASE ASSEMBLY FACTOR PKR1"/>
    <property type="match status" value="1"/>
</dbReference>
<keyword evidence="2" id="KW-0472">Membrane</keyword>
<feature type="region of interest" description="Disordered" evidence="1">
    <location>
        <begin position="93"/>
        <end position="118"/>
    </location>
</feature>
<dbReference type="AlphaFoldDB" id="A0AA38HF62"/>
<dbReference type="Pfam" id="PF08636">
    <property type="entry name" value="Pkr1"/>
    <property type="match status" value="1"/>
</dbReference>